<organism evidence="2 3">
    <name type="scientific">Lactobacillus porci</name>
    <dbReference type="NCBI Taxonomy" id="2012477"/>
    <lineage>
        <taxon>Bacteria</taxon>
        <taxon>Bacillati</taxon>
        <taxon>Bacillota</taxon>
        <taxon>Bacilli</taxon>
        <taxon>Lactobacillales</taxon>
        <taxon>Lactobacillaceae</taxon>
        <taxon>Lactobacillus</taxon>
    </lineage>
</organism>
<keyword evidence="1" id="KW-1133">Transmembrane helix</keyword>
<feature type="transmembrane region" description="Helical" evidence="1">
    <location>
        <begin position="6"/>
        <end position="29"/>
    </location>
</feature>
<dbReference type="Pfam" id="PF05437">
    <property type="entry name" value="AzlD"/>
    <property type="match status" value="1"/>
</dbReference>
<dbReference type="Proteomes" id="UP000438120">
    <property type="component" value="Unassembled WGS sequence"/>
</dbReference>
<reference evidence="2 3" key="1">
    <citation type="submission" date="2019-08" db="EMBL/GenBank/DDBJ databases">
        <title>In-depth cultivation of the pig gut microbiome towards novel bacterial diversity and tailored functional studies.</title>
        <authorList>
            <person name="Wylensek D."/>
            <person name="Hitch T.C.A."/>
            <person name="Clavel T."/>
        </authorList>
    </citation>
    <scope>NUCLEOTIDE SEQUENCE [LARGE SCALE GENOMIC DNA]</scope>
    <source>
        <strain evidence="2 3">Bifido-178-WT-2B</strain>
    </source>
</reference>
<dbReference type="InterPro" id="IPR008407">
    <property type="entry name" value="Brnchd-chn_aa_trnsp_AzlD"/>
</dbReference>
<accession>A0A6A8MFW6</accession>
<dbReference type="RefSeq" id="WP_154549276.1">
    <property type="nucleotide sequence ID" value="NZ_VUMX01000027.1"/>
</dbReference>
<protein>
    <submittedName>
        <fullName evidence="2">AzlD domain-containing protein</fullName>
    </submittedName>
</protein>
<evidence type="ECO:0000256" key="1">
    <source>
        <dbReference type="SAM" id="Phobius"/>
    </source>
</evidence>
<keyword evidence="1" id="KW-0472">Membrane</keyword>
<sequence>MPFSSKLIVTYLVCCAAITFLRIVPFIVLKKFAMPKWLMEFLQFVPIVIMTTLWFSCLFTAKQGRLPKVDWQYAGATVPALAAAILTKDLLWIVIAGVASLALIRLF</sequence>
<dbReference type="OrthoDB" id="7870017at2"/>
<gene>
    <name evidence="2" type="ORF">FYJ62_08555</name>
</gene>
<keyword evidence="3" id="KW-1185">Reference proteome</keyword>
<proteinExistence type="predicted"/>
<feature type="transmembrane region" description="Helical" evidence="1">
    <location>
        <begin position="41"/>
        <end position="61"/>
    </location>
</feature>
<evidence type="ECO:0000313" key="2">
    <source>
        <dbReference type="EMBL" id="MST87665.1"/>
    </source>
</evidence>
<feature type="transmembrane region" description="Helical" evidence="1">
    <location>
        <begin position="81"/>
        <end position="104"/>
    </location>
</feature>
<name>A0A6A8MFW6_9LACO</name>
<keyword evidence="1" id="KW-0812">Transmembrane</keyword>
<dbReference type="AlphaFoldDB" id="A0A6A8MFW6"/>
<comment type="caution">
    <text evidence="2">The sequence shown here is derived from an EMBL/GenBank/DDBJ whole genome shotgun (WGS) entry which is preliminary data.</text>
</comment>
<dbReference type="EMBL" id="VUMX01000027">
    <property type="protein sequence ID" value="MST87665.1"/>
    <property type="molecule type" value="Genomic_DNA"/>
</dbReference>
<evidence type="ECO:0000313" key="3">
    <source>
        <dbReference type="Proteomes" id="UP000438120"/>
    </source>
</evidence>